<accession>A0A087UZ45</accession>
<dbReference type="InterPro" id="IPR013919">
    <property type="entry name" value="Pex16"/>
</dbReference>
<protein>
    <recommendedName>
        <fullName evidence="2 3">Peroxisomal membrane protein PEX16</fullName>
    </recommendedName>
</protein>
<keyword evidence="3" id="KW-0962">Peroxisome biogenesis</keyword>
<evidence type="ECO:0000256" key="1">
    <source>
        <dbReference type="ARBA" id="ARBA00009505"/>
    </source>
</evidence>
<dbReference type="STRING" id="407821.A0A087UZ45"/>
<dbReference type="EMBL" id="KK122387">
    <property type="protein sequence ID" value="KFM82634.1"/>
    <property type="molecule type" value="Genomic_DNA"/>
</dbReference>
<sequence length="234" mass="26214">MATTLVNYLDNYKYFVTKNPLLANEIEVALKWMSYIAAGRFSRSTVVTELIHSVSNLLALVNDNILRKAAGIPVHVNVAVEKLQTLLAVIEYSEVFAEVAARRISGSRGKWLVIASVQFVKTVIRILLILKYDQGLQHSPPIKPLNRRCDLPQLCEGDGNPNAAANFSKNVEVTFKLKRSGRAVRTLDTAPPLVSRTWKLPKEDESMQLNRLPSKLTEEYLAGEILHVCRPLVH</sequence>
<gene>
    <name evidence="4" type="ORF">X975_00852</name>
</gene>
<feature type="non-terminal residue" evidence="4">
    <location>
        <position position="234"/>
    </location>
</feature>
<evidence type="ECO:0000313" key="5">
    <source>
        <dbReference type="Proteomes" id="UP000054359"/>
    </source>
</evidence>
<evidence type="ECO:0000256" key="2">
    <source>
        <dbReference type="ARBA" id="ARBA00018577"/>
    </source>
</evidence>
<comment type="similarity">
    <text evidence="1 3">Belongs to the peroxin-16 family.</text>
</comment>
<keyword evidence="3" id="KW-0576">Peroxisome</keyword>
<reference evidence="4 5" key="1">
    <citation type="submission" date="2013-11" db="EMBL/GenBank/DDBJ databases">
        <title>Genome sequencing of Stegodyphus mimosarum.</title>
        <authorList>
            <person name="Bechsgaard J."/>
        </authorList>
    </citation>
    <scope>NUCLEOTIDE SEQUENCE [LARGE SCALE GENOMIC DNA]</scope>
</reference>
<evidence type="ECO:0000313" key="4">
    <source>
        <dbReference type="EMBL" id="KFM82634.1"/>
    </source>
</evidence>
<dbReference type="GO" id="GO:0007031">
    <property type="term" value="P:peroxisome organization"/>
    <property type="evidence" value="ECO:0007669"/>
    <property type="project" value="UniProtKB-KW"/>
</dbReference>
<evidence type="ECO:0000256" key="3">
    <source>
        <dbReference type="RuleBase" id="RU365003"/>
    </source>
</evidence>
<dbReference type="GO" id="GO:0005778">
    <property type="term" value="C:peroxisomal membrane"/>
    <property type="evidence" value="ECO:0007669"/>
    <property type="project" value="UniProtKB-SubCell"/>
</dbReference>
<dbReference type="AlphaFoldDB" id="A0A087UZ45"/>
<dbReference type="PANTHER" id="PTHR13299:SF0">
    <property type="entry name" value="PEROXISOMAL MEMBRANE PROTEIN PEX16"/>
    <property type="match status" value="1"/>
</dbReference>
<dbReference type="PANTHER" id="PTHR13299">
    <property type="entry name" value="PEROXISOMAL MEMBRANE PROTEIN PEX16"/>
    <property type="match status" value="1"/>
</dbReference>
<dbReference type="Proteomes" id="UP000054359">
    <property type="component" value="Unassembled WGS sequence"/>
</dbReference>
<dbReference type="OrthoDB" id="2021143at2759"/>
<organism evidence="4 5">
    <name type="scientific">Stegodyphus mimosarum</name>
    <name type="common">African social velvet spider</name>
    <dbReference type="NCBI Taxonomy" id="407821"/>
    <lineage>
        <taxon>Eukaryota</taxon>
        <taxon>Metazoa</taxon>
        <taxon>Ecdysozoa</taxon>
        <taxon>Arthropoda</taxon>
        <taxon>Chelicerata</taxon>
        <taxon>Arachnida</taxon>
        <taxon>Araneae</taxon>
        <taxon>Araneomorphae</taxon>
        <taxon>Entelegynae</taxon>
        <taxon>Eresoidea</taxon>
        <taxon>Eresidae</taxon>
        <taxon>Stegodyphus</taxon>
    </lineage>
</organism>
<name>A0A087UZ45_STEMI</name>
<keyword evidence="5" id="KW-1185">Reference proteome</keyword>
<proteinExistence type="inferred from homology"/>
<comment type="subcellular location">
    <subcellularLocation>
        <location evidence="3">Peroxisome membrane</location>
    </subcellularLocation>
</comment>
<dbReference type="OMA" id="GESLHIM"/>
<dbReference type="Pfam" id="PF08610">
    <property type="entry name" value="Pex16"/>
    <property type="match status" value="1"/>
</dbReference>